<dbReference type="EMBL" id="LR134201">
    <property type="protein sequence ID" value="VEB99223.1"/>
    <property type="molecule type" value="Genomic_DNA"/>
</dbReference>
<dbReference type="AlphaFoldDB" id="A0A447V4I2"/>
<name>A0A447V4I2_9ENTR</name>
<reference evidence="1 2" key="1">
    <citation type="submission" date="2018-12" db="EMBL/GenBank/DDBJ databases">
        <authorList>
            <consortium name="Pathogen Informatics"/>
        </authorList>
    </citation>
    <scope>NUCLEOTIDE SEQUENCE [LARGE SCALE GENOMIC DNA]</scope>
    <source>
        <strain evidence="1 2">NCTC11466</strain>
    </source>
</reference>
<organism evidence="1 2">
    <name type="scientific">Cedecea lapagei</name>
    <dbReference type="NCBI Taxonomy" id="158823"/>
    <lineage>
        <taxon>Bacteria</taxon>
        <taxon>Pseudomonadati</taxon>
        <taxon>Pseudomonadota</taxon>
        <taxon>Gammaproteobacteria</taxon>
        <taxon>Enterobacterales</taxon>
        <taxon>Enterobacteriaceae</taxon>
        <taxon>Cedecea</taxon>
    </lineage>
</organism>
<protein>
    <submittedName>
        <fullName evidence="1">Uncharacterized protein</fullName>
    </submittedName>
</protein>
<accession>A0A447V4I2</accession>
<proteinExistence type="predicted"/>
<dbReference type="KEGG" id="clap:NCTC11466_03069"/>
<evidence type="ECO:0000313" key="1">
    <source>
        <dbReference type="EMBL" id="VEB99223.1"/>
    </source>
</evidence>
<evidence type="ECO:0000313" key="2">
    <source>
        <dbReference type="Proteomes" id="UP000274122"/>
    </source>
</evidence>
<dbReference type="Proteomes" id="UP000274122">
    <property type="component" value="Chromosome"/>
</dbReference>
<keyword evidence="2" id="KW-1185">Reference proteome</keyword>
<sequence>MVTKLLNTVNGILNKDDPGKLFLRLAVVKEEAP</sequence>
<gene>
    <name evidence="1" type="ORF">NCTC11466_03069</name>
</gene>